<dbReference type="InterPro" id="IPR050300">
    <property type="entry name" value="GDXG_lipolytic_enzyme"/>
</dbReference>
<dbReference type="GO" id="GO:0016787">
    <property type="term" value="F:hydrolase activity"/>
    <property type="evidence" value="ECO:0007669"/>
    <property type="project" value="UniProtKB-KW"/>
</dbReference>
<dbReference type="Proteomes" id="UP000184164">
    <property type="component" value="Unassembled WGS sequence"/>
</dbReference>
<dbReference type="InterPro" id="IPR049492">
    <property type="entry name" value="BD-FAE-like_dom"/>
</dbReference>
<dbReference type="RefSeq" id="WP_072998629.1">
    <property type="nucleotide sequence ID" value="NZ_FQUM01000001.1"/>
</dbReference>
<dbReference type="InterPro" id="IPR029058">
    <property type="entry name" value="AB_hydrolase_fold"/>
</dbReference>
<feature type="domain" description="BD-FAE-like" evidence="2">
    <location>
        <begin position="59"/>
        <end position="254"/>
    </location>
</feature>
<dbReference type="STRING" id="1484053.SAMN05444274_101531"/>
<dbReference type="PANTHER" id="PTHR48081:SF6">
    <property type="entry name" value="PEPTIDASE S9 PROLYL OLIGOPEPTIDASE CATALYTIC DOMAIN-CONTAINING PROTEIN"/>
    <property type="match status" value="1"/>
</dbReference>
<evidence type="ECO:0000256" key="1">
    <source>
        <dbReference type="ARBA" id="ARBA00022801"/>
    </source>
</evidence>
<proteinExistence type="predicted"/>
<evidence type="ECO:0000259" key="2">
    <source>
        <dbReference type="Pfam" id="PF20434"/>
    </source>
</evidence>
<keyword evidence="1" id="KW-0378">Hydrolase</keyword>
<evidence type="ECO:0000313" key="4">
    <source>
        <dbReference type="Proteomes" id="UP000184164"/>
    </source>
</evidence>
<dbReference type="Gene3D" id="3.40.50.1820">
    <property type="entry name" value="alpha/beta hydrolase"/>
    <property type="match status" value="1"/>
</dbReference>
<keyword evidence="4" id="KW-1185">Reference proteome</keyword>
<dbReference type="OrthoDB" id="9796689at2"/>
<sequence length="300" mass="33639">MKTYLILLFGIFVPGMLIAQTLVLKVWPDGSPNDNGIFLPEEAYRKESIRNISEAEIYVYLPEKEKNTGAALIICPGGGYSFEAIGREGHNIAKFFQGKGIAGIVLKYRLPNGNHNIPSDDARRAMRIVRKNAEKWGIRRNKIGIMGSSAGGHLASTVGTIFDEGDLQNADLLERESCRPDFLALLYPVITLNEEFGHMGTRDNLIGQTHNLKLIRQYSNELNVSPLMPPTFIILADNDKTVQPRNSIEFYSALRRYDVPCELHIFQKGGHGFGIRNSTPPANNWPDLFISWLKIINIIE</sequence>
<dbReference type="Pfam" id="PF20434">
    <property type="entry name" value="BD-FAE"/>
    <property type="match status" value="1"/>
</dbReference>
<gene>
    <name evidence="3" type="ORF">SAMN05444274_101531</name>
</gene>
<dbReference type="PANTHER" id="PTHR48081">
    <property type="entry name" value="AB HYDROLASE SUPERFAMILY PROTEIN C4A8.06C"/>
    <property type="match status" value="1"/>
</dbReference>
<protein>
    <submittedName>
        <fullName evidence="3">Acetyl esterase/lipase</fullName>
    </submittedName>
</protein>
<organism evidence="3 4">
    <name type="scientific">Mariniphaga anaerophila</name>
    <dbReference type="NCBI Taxonomy" id="1484053"/>
    <lineage>
        <taxon>Bacteria</taxon>
        <taxon>Pseudomonadati</taxon>
        <taxon>Bacteroidota</taxon>
        <taxon>Bacteroidia</taxon>
        <taxon>Marinilabiliales</taxon>
        <taxon>Prolixibacteraceae</taxon>
        <taxon>Mariniphaga</taxon>
    </lineage>
</organism>
<dbReference type="AlphaFoldDB" id="A0A1M4U081"/>
<evidence type="ECO:0000313" key="3">
    <source>
        <dbReference type="EMBL" id="SHE50181.1"/>
    </source>
</evidence>
<dbReference type="SUPFAM" id="SSF53474">
    <property type="entry name" value="alpha/beta-Hydrolases"/>
    <property type="match status" value="1"/>
</dbReference>
<reference evidence="3 4" key="1">
    <citation type="submission" date="2016-11" db="EMBL/GenBank/DDBJ databases">
        <authorList>
            <person name="Jaros S."/>
            <person name="Januszkiewicz K."/>
            <person name="Wedrychowicz H."/>
        </authorList>
    </citation>
    <scope>NUCLEOTIDE SEQUENCE [LARGE SCALE GENOMIC DNA]</scope>
    <source>
        <strain evidence="3 4">DSM 26910</strain>
    </source>
</reference>
<accession>A0A1M4U081</accession>
<name>A0A1M4U081_9BACT</name>
<dbReference type="EMBL" id="FQUM01000001">
    <property type="protein sequence ID" value="SHE50181.1"/>
    <property type="molecule type" value="Genomic_DNA"/>
</dbReference>